<comment type="caution">
    <text evidence="2">The sequence shown here is derived from an EMBL/GenBank/DDBJ whole genome shotgun (WGS) entry which is preliminary data.</text>
</comment>
<dbReference type="InterPro" id="IPR025737">
    <property type="entry name" value="FApF"/>
</dbReference>
<dbReference type="EMBL" id="PKUR01000002">
    <property type="protein sequence ID" value="PLW86177.1"/>
    <property type="molecule type" value="Genomic_DNA"/>
</dbReference>
<keyword evidence="3" id="KW-1185">Reference proteome</keyword>
<keyword evidence="1" id="KW-0732">Signal</keyword>
<evidence type="ECO:0000313" key="3">
    <source>
        <dbReference type="Proteomes" id="UP000235162"/>
    </source>
</evidence>
<evidence type="ECO:0000256" key="1">
    <source>
        <dbReference type="SAM" id="SignalP"/>
    </source>
</evidence>
<feature type="chain" id="PRO_5042865922" evidence="1">
    <location>
        <begin position="19"/>
        <end position="298"/>
    </location>
</feature>
<proteinExistence type="predicted"/>
<evidence type="ECO:0000313" key="2">
    <source>
        <dbReference type="EMBL" id="PLW86177.1"/>
    </source>
</evidence>
<feature type="signal peptide" evidence="1">
    <location>
        <begin position="1"/>
        <end position="18"/>
    </location>
</feature>
<organism evidence="2 3">
    <name type="scientific">Halioglobus japonicus</name>
    <dbReference type="NCBI Taxonomy" id="930805"/>
    <lineage>
        <taxon>Bacteria</taxon>
        <taxon>Pseudomonadati</taxon>
        <taxon>Pseudomonadota</taxon>
        <taxon>Gammaproteobacteria</taxon>
        <taxon>Cellvibrionales</taxon>
        <taxon>Halieaceae</taxon>
        <taxon>Halioglobus</taxon>
    </lineage>
</organism>
<reference evidence="2 3" key="1">
    <citation type="submission" date="2018-01" db="EMBL/GenBank/DDBJ databases">
        <title>The draft genome sequence of Halioglobus japonicus S1-36.</title>
        <authorList>
            <person name="Du Z.-J."/>
            <person name="Shi M.-J."/>
        </authorList>
    </citation>
    <scope>NUCLEOTIDE SEQUENCE [LARGE SCALE GENOMIC DNA]</scope>
    <source>
        <strain evidence="2 3">S1-36</strain>
    </source>
</reference>
<gene>
    <name evidence="2" type="ORF">C0029_06980</name>
</gene>
<dbReference type="Pfam" id="PF13557">
    <property type="entry name" value="Phenol_MetA_deg"/>
    <property type="match status" value="1"/>
</dbReference>
<accession>A0AAP8SN25</accession>
<dbReference type="RefSeq" id="WP_084198817.1">
    <property type="nucleotide sequence ID" value="NZ_BMYL01000002.1"/>
</dbReference>
<protein>
    <submittedName>
        <fullName evidence="2">Transporter</fullName>
    </submittedName>
</protein>
<dbReference type="AlphaFoldDB" id="A0AAP8SN25"/>
<dbReference type="Proteomes" id="UP000235162">
    <property type="component" value="Unassembled WGS sequence"/>
</dbReference>
<name>A0AAP8SN25_9GAMM</name>
<sequence>MRSFLAAILSLASGVSLAQELTPRAYWPAPKGTQVLTMGVLHHSGDTVPDPSLPLTGVDSRITKGYLGYLRTISLFGRSANFIVELPYSDGNTRVEHEEMGLLEQDYKGVGDISATLSINLLGAPTMSREELTAMREAPSSIVGAILKVVAPTGSYDNDQLVNAGANRWALRAEVGYMLPLQRQWLIEVAVGAWMFGDNDDFLGLRREQDDVYTVQAHLVHRFSPGFWASLDLNGYRGGRSKIDGRRLDDLKRDSKYGATVVWPVARGQVLKFSYAAGSVNDAEEDFDVFSLNYQRLF</sequence>